<dbReference type="Proteomes" id="UP001148838">
    <property type="component" value="Unassembled WGS sequence"/>
</dbReference>
<feature type="domain" description="Tc1-like transposase DDE" evidence="2">
    <location>
        <begin position="256"/>
        <end position="341"/>
    </location>
</feature>
<dbReference type="InterPro" id="IPR038717">
    <property type="entry name" value="Tc1-like_DDE_dom"/>
</dbReference>
<dbReference type="Gene3D" id="3.30.420.10">
    <property type="entry name" value="Ribonuclease H-like superfamily/Ribonuclease H"/>
    <property type="match status" value="1"/>
</dbReference>
<evidence type="ECO:0000313" key="3">
    <source>
        <dbReference type="EMBL" id="KAJ4442360.1"/>
    </source>
</evidence>
<dbReference type="PANTHER" id="PTHR33939">
    <property type="entry name" value="PROTEIN CBG22215"/>
    <property type="match status" value="1"/>
</dbReference>
<keyword evidence="4" id="KW-1185">Reference proteome</keyword>
<dbReference type="EMBL" id="JAJSOF020000013">
    <property type="protein sequence ID" value="KAJ4442360.1"/>
    <property type="molecule type" value="Genomic_DNA"/>
</dbReference>
<dbReference type="Pfam" id="PF13358">
    <property type="entry name" value="DDE_3"/>
    <property type="match status" value="1"/>
</dbReference>
<dbReference type="PANTHER" id="PTHR33939:SF1">
    <property type="entry name" value="DUF4371 DOMAIN-CONTAINING PROTEIN"/>
    <property type="match status" value="1"/>
</dbReference>
<evidence type="ECO:0000313" key="4">
    <source>
        <dbReference type="Proteomes" id="UP001148838"/>
    </source>
</evidence>
<comment type="caution">
    <text evidence="3">The sequence shown here is derived from an EMBL/GenBank/DDBJ whole genome shotgun (WGS) entry which is preliminary data.</text>
</comment>
<evidence type="ECO:0000256" key="1">
    <source>
        <dbReference type="SAM" id="MobiDB-lite"/>
    </source>
</evidence>
<organism evidence="3 4">
    <name type="scientific">Periplaneta americana</name>
    <name type="common">American cockroach</name>
    <name type="synonym">Blatta americana</name>
    <dbReference type="NCBI Taxonomy" id="6978"/>
    <lineage>
        <taxon>Eukaryota</taxon>
        <taxon>Metazoa</taxon>
        <taxon>Ecdysozoa</taxon>
        <taxon>Arthropoda</taxon>
        <taxon>Hexapoda</taxon>
        <taxon>Insecta</taxon>
        <taxon>Pterygota</taxon>
        <taxon>Neoptera</taxon>
        <taxon>Polyneoptera</taxon>
        <taxon>Dictyoptera</taxon>
        <taxon>Blattodea</taxon>
        <taxon>Blattoidea</taxon>
        <taxon>Blattidae</taxon>
        <taxon>Blattinae</taxon>
        <taxon>Periplaneta</taxon>
    </lineage>
</organism>
<proteinExistence type="predicted"/>
<sequence length="431" mass="50210">MWENIRDNIKIAAEQSIGYYETKKKKQWFDDDCCIVVDRRKQAKLKFLQDPVEVNRDNYFNIRREANRTLRNKKRDYLKEKLNEVETNNECENISPLEQSHHNLKHPMDMEDLNPRKFNEVELTSDKGLKHKYHTNFYAVLSLWRSYGAIHHIVACMQELGIEYLIMEPQRKKRKTIHSEARETIRRVILACDEEARQGRLSHTVKQANLRISHYTGISVSSITKIRREGAGAGETSLSTPGKHRNRQEERNVHLDDFDKRAGRATRDYHGQMNSTNFERWVNTQLLPNLPEKSVVVMDNAPYHSIQENHQQEILLPPYMCDLSPIELAWAKIKRLIREKNVAREMSMVVLRDITMNAFSSVMGSDWSGYCNHVQKLETQYWEKDGLLENTIDEFTIALGGAKSDTSDSSDSQSDEESDDTELARPLPDSE</sequence>
<feature type="region of interest" description="Disordered" evidence="1">
    <location>
        <begin position="399"/>
        <end position="431"/>
    </location>
</feature>
<feature type="region of interest" description="Disordered" evidence="1">
    <location>
        <begin position="229"/>
        <end position="251"/>
    </location>
</feature>
<reference evidence="3 4" key="1">
    <citation type="journal article" date="2022" name="Allergy">
        <title>Genome assembly and annotation of Periplaneta americana reveal a comprehensive cockroach allergen profile.</title>
        <authorList>
            <person name="Wang L."/>
            <person name="Xiong Q."/>
            <person name="Saelim N."/>
            <person name="Wang L."/>
            <person name="Nong W."/>
            <person name="Wan A.T."/>
            <person name="Shi M."/>
            <person name="Liu X."/>
            <person name="Cao Q."/>
            <person name="Hui J.H.L."/>
            <person name="Sookrung N."/>
            <person name="Leung T.F."/>
            <person name="Tungtrongchitr A."/>
            <person name="Tsui S.K.W."/>
        </authorList>
    </citation>
    <scope>NUCLEOTIDE SEQUENCE [LARGE SCALE GENOMIC DNA]</scope>
    <source>
        <strain evidence="3">PWHHKU_190912</strain>
    </source>
</reference>
<dbReference type="InterPro" id="IPR036397">
    <property type="entry name" value="RNaseH_sf"/>
</dbReference>
<gene>
    <name evidence="3" type="ORF">ANN_03946</name>
</gene>
<name>A0ABQ8T776_PERAM</name>
<evidence type="ECO:0000259" key="2">
    <source>
        <dbReference type="Pfam" id="PF13358"/>
    </source>
</evidence>
<accession>A0ABQ8T776</accession>
<protein>
    <recommendedName>
        <fullName evidence="2">Tc1-like transposase DDE domain-containing protein</fullName>
    </recommendedName>
</protein>